<keyword evidence="2" id="KW-1185">Reference proteome</keyword>
<dbReference type="PANTHER" id="PTHR36978:SF4">
    <property type="entry name" value="P-LOOP CONTAINING NUCLEOSIDE TRIPHOSPHATE HYDROLASE PROTEIN"/>
    <property type="match status" value="1"/>
</dbReference>
<dbReference type="RefSeq" id="WP_147204208.1">
    <property type="nucleotide sequence ID" value="NZ_BJYT01000009.1"/>
</dbReference>
<gene>
    <name evidence="1" type="ORF">SAE01_25910</name>
</gene>
<dbReference type="GO" id="GO:0016740">
    <property type="term" value="F:transferase activity"/>
    <property type="evidence" value="ECO:0007669"/>
    <property type="project" value="UniProtKB-KW"/>
</dbReference>
<evidence type="ECO:0000313" key="2">
    <source>
        <dbReference type="Proteomes" id="UP000321513"/>
    </source>
</evidence>
<dbReference type="SUPFAM" id="SSF52540">
    <property type="entry name" value="P-loop containing nucleoside triphosphate hydrolases"/>
    <property type="match status" value="1"/>
</dbReference>
<dbReference type="PANTHER" id="PTHR36978">
    <property type="entry name" value="P-LOOP CONTAINING NUCLEOTIDE TRIPHOSPHATE HYDROLASE"/>
    <property type="match status" value="1"/>
</dbReference>
<protein>
    <submittedName>
        <fullName evidence="1">Sulfotransferase family protein</fullName>
    </submittedName>
</protein>
<dbReference type="OrthoDB" id="285690at2"/>
<accession>A0A512BDY3</accession>
<evidence type="ECO:0000313" key="1">
    <source>
        <dbReference type="EMBL" id="GEO10095.1"/>
    </source>
</evidence>
<dbReference type="EMBL" id="BJYT01000009">
    <property type="protein sequence ID" value="GEO10095.1"/>
    <property type="molecule type" value="Genomic_DNA"/>
</dbReference>
<dbReference type="Proteomes" id="UP000321513">
    <property type="component" value="Unassembled WGS sequence"/>
</dbReference>
<reference evidence="1 2" key="1">
    <citation type="submission" date="2019-07" db="EMBL/GenBank/DDBJ databases">
        <title>Whole genome shotgun sequence of Segetibacter aerophilus NBRC 106135.</title>
        <authorList>
            <person name="Hosoyama A."/>
            <person name="Uohara A."/>
            <person name="Ohji S."/>
            <person name="Ichikawa N."/>
        </authorList>
    </citation>
    <scope>NUCLEOTIDE SEQUENCE [LARGE SCALE GENOMIC DNA]</scope>
    <source>
        <strain evidence="1 2">NBRC 106135</strain>
    </source>
</reference>
<dbReference type="AlphaFoldDB" id="A0A512BDY3"/>
<proteinExistence type="predicted"/>
<comment type="caution">
    <text evidence="1">The sequence shown here is derived from an EMBL/GenBank/DDBJ whole genome shotgun (WGS) entry which is preliminary data.</text>
</comment>
<dbReference type="InterPro" id="IPR040632">
    <property type="entry name" value="Sulfotransfer_4"/>
</dbReference>
<keyword evidence="1" id="KW-0808">Transferase</keyword>
<dbReference type="InterPro" id="IPR027417">
    <property type="entry name" value="P-loop_NTPase"/>
</dbReference>
<dbReference type="Pfam" id="PF17784">
    <property type="entry name" value="Sulfotransfer_4"/>
    <property type="match status" value="1"/>
</dbReference>
<sequence length="226" mass="26123">MSIKIIGAGFPRTGTNTLKESLEKLGYIKTYHMKELLVQPQHLQHWITLRETGTTNWDELYNGYQATVDFPAYPWYKEHMKRYPDAKVILTVRPFEKWHDSVYSTIWQAQNPSEEQKKEMGQKIAANPGLVETIKCVEFAKDVIMGDHFEGKFLDKVFAEKVFNQHIEEVKAYVPADKLLVFDVSEGWGPLCNFLEVAEPAEPLPHTNKKENFKEMLGQLMKGQMA</sequence>
<name>A0A512BDY3_9BACT</name>
<dbReference type="Gene3D" id="3.40.50.300">
    <property type="entry name" value="P-loop containing nucleotide triphosphate hydrolases"/>
    <property type="match status" value="1"/>
</dbReference>
<organism evidence="1 2">
    <name type="scientific">Segetibacter aerophilus</name>
    <dbReference type="NCBI Taxonomy" id="670293"/>
    <lineage>
        <taxon>Bacteria</taxon>
        <taxon>Pseudomonadati</taxon>
        <taxon>Bacteroidota</taxon>
        <taxon>Chitinophagia</taxon>
        <taxon>Chitinophagales</taxon>
        <taxon>Chitinophagaceae</taxon>
        <taxon>Segetibacter</taxon>
    </lineage>
</organism>